<dbReference type="SUPFAM" id="SSF52467">
    <property type="entry name" value="DHS-like NAD/FAD-binding domain"/>
    <property type="match status" value="1"/>
</dbReference>
<comment type="caution">
    <text evidence="4">The sequence shown here is derived from an EMBL/GenBank/DDBJ whole genome shotgun (WGS) entry which is preliminary data.</text>
</comment>
<dbReference type="RefSeq" id="WP_202769574.1">
    <property type="nucleotide sequence ID" value="NZ_JAESWA010000029.1"/>
</dbReference>
<dbReference type="EMBL" id="JAESWA010000029">
    <property type="protein sequence ID" value="MBL4934115.1"/>
    <property type="molecule type" value="Genomic_DNA"/>
</dbReference>
<proteinExistence type="predicted"/>
<reference evidence="4" key="1">
    <citation type="submission" date="2021-01" db="EMBL/GenBank/DDBJ databases">
        <title>Genome public.</title>
        <authorList>
            <person name="Liu C."/>
            <person name="Sun Q."/>
        </authorList>
    </citation>
    <scope>NUCLEOTIDE SEQUENCE</scope>
    <source>
        <strain evidence="4">YIM B02565</strain>
    </source>
</reference>
<evidence type="ECO:0000313" key="4">
    <source>
        <dbReference type="EMBL" id="MBL4934115.1"/>
    </source>
</evidence>
<dbReference type="AlphaFoldDB" id="A0A937FHP8"/>
<organism evidence="4 5">
    <name type="scientific">Clostridium paridis</name>
    <dbReference type="NCBI Taxonomy" id="2803863"/>
    <lineage>
        <taxon>Bacteria</taxon>
        <taxon>Bacillati</taxon>
        <taxon>Bacillota</taxon>
        <taxon>Clostridia</taxon>
        <taxon>Eubacteriales</taxon>
        <taxon>Clostridiaceae</taxon>
        <taxon>Clostridium</taxon>
    </lineage>
</organism>
<dbReference type="PROSITE" id="PS50305">
    <property type="entry name" value="SIRTUIN"/>
    <property type="match status" value="1"/>
</dbReference>
<dbReference type="Pfam" id="PF13289">
    <property type="entry name" value="SIR2_2"/>
    <property type="match status" value="1"/>
</dbReference>
<comment type="caution">
    <text evidence="2">Lacks conserved residue(s) required for the propagation of feature annotation.</text>
</comment>
<dbReference type="Proteomes" id="UP000623681">
    <property type="component" value="Unassembled WGS sequence"/>
</dbReference>
<dbReference type="InterPro" id="IPR029035">
    <property type="entry name" value="DHS-like_NAD/FAD-binding_dom"/>
</dbReference>
<feature type="domain" description="Deacetylase sirtuin-type" evidence="3">
    <location>
        <begin position="1"/>
        <end position="262"/>
    </location>
</feature>
<keyword evidence="5" id="KW-1185">Reference proteome</keyword>
<evidence type="ECO:0000256" key="2">
    <source>
        <dbReference type="PROSITE-ProRule" id="PRU00236"/>
    </source>
</evidence>
<sequence length="953" mass="114299">MNLDEKIRYIKNAKDQDKLIIFVGAGISKNSNLPDWEQLIRVFVNKLNYPINGEEKLSSDEYLKIPQYYYNIFGNEEYKKVIKGELDAEGQPNDIHELIFKLNPKHIITTNYDRLLEDTIIEQRMLFDVISKDKDLLDSKKSNYIIKMHGDIKELDNIVLKENDYLNYSQNHILIETYIKSLLVSNTFLFIGYSLNDYNLKQIISWVDYLAKGYNDINNRPKSFVVQEVSEEYSVFIEDYYKKNNIFIINPQEVDKEHLGNVESNLSNEFGKRLYGTLMYIKDYPKSIIDKFYYSGTNLEKLRKISIHDLFRIYRFKYGELIGGNTFNFSHIDAKEYLVIKDIINEKGEKEKLVKELLIKAGIRYIIIRINDKREEYDLLDNYNRVDDEFTELNKLEIKCNYVEIDKRINSINNKNTKAFYLFKLQYFEKARECLEELKESILNNDIYDLLLYKFNLGLINQLMFNNDKDNYDDFRYIYENIAKKTMYELNYLNDIFNNNKDQILQLSKLKDDHIKKYLKLDNSVQFGDVRYDLYKMMTIVYDYYFYIRENGVYLDYFNNMEKFFEPYIEAIISTYSPKTKRTRTNTVFPDFNQYDSYILNIYDWDIIIKHSSYKKIKELLRKYEVKEILYKNDFDIVEILENLCRYIKLRPNRFNIEYLKKLVLLLTAIKLDEDYVNRAVKILEDVLINMDGNLHVYIFTEINEDFNCFINRNNEIISNNSFELVINELFTEEVYIQLEGDNKTRTIFSFLNSIKPFSYNLYKDKIDKMIEENNFKYISGVSKLVSKEQKKIISNNILNNIDNTNINTVIRFIFDNVIEYNEVIESKILDNLRIHDSNRKKSPGIRSFPEPLESILDHVIVLFLLCKGVSILKFEKYIEYNDVLEFIINPSKFDYEKIALDNYNWMNIMRNEEYLEKIIDKAKCTISKKLKYNIDNGFADEEQTRLYYKYFE</sequence>
<dbReference type="Gene3D" id="3.40.50.1220">
    <property type="entry name" value="TPP-binding domain"/>
    <property type="match status" value="1"/>
</dbReference>
<gene>
    <name evidence="4" type="ORF">JK634_20195</name>
</gene>
<protein>
    <submittedName>
        <fullName evidence="4">SIR2 family protein</fullName>
    </submittedName>
</protein>
<keyword evidence="1" id="KW-0520">NAD</keyword>
<accession>A0A937FHP8</accession>
<dbReference type="InterPro" id="IPR026590">
    <property type="entry name" value="Ssirtuin_cat_dom"/>
</dbReference>
<evidence type="ECO:0000313" key="5">
    <source>
        <dbReference type="Proteomes" id="UP000623681"/>
    </source>
</evidence>
<evidence type="ECO:0000256" key="1">
    <source>
        <dbReference type="ARBA" id="ARBA00023027"/>
    </source>
</evidence>
<name>A0A937FHP8_9CLOT</name>
<evidence type="ECO:0000259" key="3">
    <source>
        <dbReference type="PROSITE" id="PS50305"/>
    </source>
</evidence>